<comment type="subcellular location">
    <subcellularLocation>
        <location evidence="1">Membrane</location>
        <topology evidence="1">Multi-pass membrane protein</topology>
    </subcellularLocation>
</comment>
<dbReference type="RefSeq" id="WP_353633452.1">
    <property type="nucleotide sequence ID" value="NZ_CP159204.1"/>
</dbReference>
<evidence type="ECO:0000313" key="7">
    <source>
        <dbReference type="EMBL" id="XCF15362.1"/>
    </source>
</evidence>
<feature type="transmembrane region" description="Helical" evidence="6">
    <location>
        <begin position="39"/>
        <end position="62"/>
    </location>
</feature>
<dbReference type="InterPro" id="IPR001727">
    <property type="entry name" value="GDT1-like"/>
</dbReference>
<gene>
    <name evidence="7" type="ORF">ABSL23_08870</name>
</gene>
<accession>A0AAU8C995</accession>
<organism evidence="7">
    <name type="scientific">Halobacterium sp. NMX12-1</name>
    <dbReference type="NCBI Taxonomy" id="3166650"/>
    <lineage>
        <taxon>Archaea</taxon>
        <taxon>Methanobacteriati</taxon>
        <taxon>Methanobacteriota</taxon>
        <taxon>Stenosarchaea group</taxon>
        <taxon>Halobacteria</taxon>
        <taxon>Halobacteriales</taxon>
        <taxon>Halobacteriaceae</taxon>
        <taxon>Halobacterium</taxon>
    </lineage>
</organism>
<dbReference type="KEGG" id="hanx:ABSL23_08870"/>
<evidence type="ECO:0000256" key="5">
    <source>
        <dbReference type="ARBA" id="ARBA00023136"/>
    </source>
</evidence>
<evidence type="ECO:0000256" key="3">
    <source>
        <dbReference type="ARBA" id="ARBA00022692"/>
    </source>
</evidence>
<dbReference type="GeneID" id="91109257"/>
<proteinExistence type="inferred from homology"/>
<evidence type="ECO:0000256" key="4">
    <source>
        <dbReference type="ARBA" id="ARBA00022989"/>
    </source>
</evidence>
<dbReference type="GO" id="GO:0016020">
    <property type="term" value="C:membrane"/>
    <property type="evidence" value="ECO:0007669"/>
    <property type="project" value="UniProtKB-SubCell"/>
</dbReference>
<keyword evidence="4 6" id="KW-1133">Transmembrane helix</keyword>
<dbReference type="PANTHER" id="PTHR12608:SF1">
    <property type="entry name" value="TRANSMEMBRANE PROTEIN 165"/>
    <property type="match status" value="1"/>
</dbReference>
<name>A0AAU8C995_9EURY</name>
<dbReference type="GO" id="GO:0046873">
    <property type="term" value="F:metal ion transmembrane transporter activity"/>
    <property type="evidence" value="ECO:0007669"/>
    <property type="project" value="InterPro"/>
</dbReference>
<evidence type="ECO:0000256" key="2">
    <source>
        <dbReference type="ARBA" id="ARBA00009190"/>
    </source>
</evidence>
<evidence type="ECO:0000256" key="6">
    <source>
        <dbReference type="SAM" id="Phobius"/>
    </source>
</evidence>
<protein>
    <submittedName>
        <fullName evidence="7">TMEM165/GDT1 family protein</fullName>
    </submittedName>
</protein>
<feature type="transmembrane region" description="Helical" evidence="6">
    <location>
        <begin position="193"/>
        <end position="214"/>
    </location>
</feature>
<reference evidence="7" key="1">
    <citation type="submission" date="2024-06" db="EMBL/GenBank/DDBJ databases">
        <title>Genome Sequence of an extremely halophilic archaeon isolated from Permian era halite, Salado Formation, Carlsbad, New Mexico: Halobacterium sp. strain NMX12-1.</title>
        <authorList>
            <person name="Sotoa L."/>
            <person name="DasSarma P."/>
            <person name="Anton B.P."/>
            <person name="Vincze T."/>
            <person name="Verma I."/>
            <person name="Eralp B."/>
            <person name="Powers D.W."/>
            <person name="Dozier B.L."/>
            <person name="Roberts R.J."/>
            <person name="DasSarma S."/>
        </authorList>
    </citation>
    <scope>NUCLEOTIDE SEQUENCE</scope>
    <source>
        <strain evidence="7">NMX12-1</strain>
    </source>
</reference>
<feature type="transmembrane region" description="Helical" evidence="6">
    <location>
        <begin position="158"/>
        <end position="181"/>
    </location>
</feature>
<dbReference type="AlphaFoldDB" id="A0AAU8C995"/>
<dbReference type="PANTHER" id="PTHR12608">
    <property type="entry name" value="TRANSMEMBRANE PROTEIN HTP-1 RELATED"/>
    <property type="match status" value="1"/>
</dbReference>
<comment type="similarity">
    <text evidence="2">Belongs to the GDT1 family.</text>
</comment>
<dbReference type="EMBL" id="CP159204">
    <property type="protein sequence ID" value="XCF15362.1"/>
    <property type="molecule type" value="Genomic_DNA"/>
</dbReference>
<keyword evidence="5 6" id="KW-0472">Membrane</keyword>
<dbReference type="Pfam" id="PF01169">
    <property type="entry name" value="GDT1"/>
    <property type="match status" value="2"/>
</dbReference>
<sequence>MTGFVELTAIAFAAQLAALPGEKVQFIIAGLSTQYDPKVVVAAAASAFAIWTAIEIVVGNALRTALPGVYLDAITGALFFVFGVLLLRSMPADGSSGPMQGDGGVVALGGRFEQATIFGRAVPTYFGGFVPIFAMMFAGEFGDKTQMVTIGLAAQYGAAPAIWVGEMAAIVPVSLLNAMFFARFSRSFDARRAHVAAAALFFFFAGDVALQLLFDVSVWEAIVGTVARLLPVSLTP</sequence>
<feature type="transmembrane region" description="Helical" evidence="6">
    <location>
        <begin position="68"/>
        <end position="87"/>
    </location>
</feature>
<keyword evidence="3 6" id="KW-0812">Transmembrane</keyword>
<evidence type="ECO:0000256" key="1">
    <source>
        <dbReference type="ARBA" id="ARBA00004141"/>
    </source>
</evidence>
<feature type="transmembrane region" description="Helical" evidence="6">
    <location>
        <begin position="117"/>
        <end position="138"/>
    </location>
</feature>